<proteinExistence type="predicted"/>
<keyword evidence="2" id="KW-1185">Reference proteome</keyword>
<dbReference type="InterPro" id="IPR000801">
    <property type="entry name" value="Esterase-like"/>
</dbReference>
<reference evidence="1 2" key="1">
    <citation type="submission" date="2021-11" db="EMBL/GenBank/DDBJ databases">
        <title>Aliifidinibius sp. nov., a new bacterium isolated from saline soil.</title>
        <authorList>
            <person name="Galisteo C."/>
            <person name="De La Haba R."/>
            <person name="Sanchez-Porro C."/>
            <person name="Ventosa A."/>
        </authorList>
    </citation>
    <scope>NUCLEOTIDE SEQUENCE [LARGE SCALE GENOMIC DNA]</scope>
    <source>
        <strain evidence="1 2">KACC 190600</strain>
    </source>
</reference>
<protein>
    <recommendedName>
        <fullName evidence="3">Esterase/lipase superfamily enzyme</fullName>
    </recommendedName>
</protein>
<evidence type="ECO:0000313" key="1">
    <source>
        <dbReference type="EMBL" id="MCW9712276.1"/>
    </source>
</evidence>
<evidence type="ECO:0000313" key="2">
    <source>
        <dbReference type="Proteomes" id="UP001207337"/>
    </source>
</evidence>
<sequence>MDKEKIQWRSPSLGKDMEIVIYGSSGTPVIGIPTRGANCHQWEKFGMVNAISYQLKNGFNQLYCISSVDKESFLNDKVTPSQRLVRHNQFESYLVDEVVPYIKDHNPIDYTIVAGTDLGGYHAITTALKHPTAFDRAIGMSGVYDIKRFMDDYYENDVYYNNPMDFVPNINKQSLLNDIRNVDFRLVSYEEDPRREYGRRLSNIFSMKFIEHELDIWNLETTHEWDQWPQMLKTHII</sequence>
<dbReference type="RefSeq" id="WP_265788101.1">
    <property type="nucleotide sequence ID" value="NZ_BAABRS010000001.1"/>
</dbReference>
<name>A0ABT3PWV4_9BACT</name>
<evidence type="ECO:0008006" key="3">
    <source>
        <dbReference type="Google" id="ProtNLM"/>
    </source>
</evidence>
<dbReference type="SUPFAM" id="SSF53474">
    <property type="entry name" value="alpha/beta-Hydrolases"/>
    <property type="match status" value="1"/>
</dbReference>
<dbReference type="Proteomes" id="UP001207337">
    <property type="component" value="Unassembled WGS sequence"/>
</dbReference>
<accession>A0ABT3PWV4</accession>
<dbReference type="InterPro" id="IPR029058">
    <property type="entry name" value="AB_hydrolase_fold"/>
</dbReference>
<gene>
    <name evidence="1" type="ORF">LQ318_05085</name>
</gene>
<comment type="caution">
    <text evidence="1">The sequence shown here is derived from an EMBL/GenBank/DDBJ whole genome shotgun (WGS) entry which is preliminary data.</text>
</comment>
<dbReference type="Pfam" id="PF00756">
    <property type="entry name" value="Esterase"/>
    <property type="match status" value="1"/>
</dbReference>
<organism evidence="1 2">
    <name type="scientific">Fodinibius salicampi</name>
    <dbReference type="NCBI Taxonomy" id="1920655"/>
    <lineage>
        <taxon>Bacteria</taxon>
        <taxon>Pseudomonadati</taxon>
        <taxon>Balneolota</taxon>
        <taxon>Balneolia</taxon>
        <taxon>Balneolales</taxon>
        <taxon>Balneolaceae</taxon>
        <taxon>Fodinibius</taxon>
    </lineage>
</organism>
<dbReference type="Gene3D" id="3.40.50.1820">
    <property type="entry name" value="alpha/beta hydrolase"/>
    <property type="match status" value="1"/>
</dbReference>
<dbReference type="EMBL" id="JAJNDC010000001">
    <property type="protein sequence ID" value="MCW9712276.1"/>
    <property type="molecule type" value="Genomic_DNA"/>
</dbReference>